<evidence type="ECO:0000259" key="2">
    <source>
        <dbReference type="PROSITE" id="PS50835"/>
    </source>
</evidence>
<dbReference type="Ensembl" id="ENSLBET00000012641.1">
    <property type="protein sequence ID" value="ENSLBEP00000012019.1"/>
    <property type="gene ID" value="ENSLBEG00000009263.1"/>
</dbReference>
<evidence type="ECO:0000313" key="3">
    <source>
        <dbReference type="Ensembl" id="ENSLBEP00000012019.1"/>
    </source>
</evidence>
<reference evidence="3" key="2">
    <citation type="submission" date="2025-09" db="UniProtKB">
        <authorList>
            <consortium name="Ensembl"/>
        </authorList>
    </citation>
    <scope>IDENTIFICATION</scope>
</reference>
<dbReference type="GeneTree" id="ENSGT00940000178709"/>
<dbReference type="STRING" id="56723.ENSLBEP00000012019"/>
<dbReference type="PROSITE" id="PS50835">
    <property type="entry name" value="IG_LIKE"/>
    <property type="match status" value="1"/>
</dbReference>
<feature type="transmembrane region" description="Helical" evidence="1">
    <location>
        <begin position="135"/>
        <end position="158"/>
    </location>
</feature>
<keyword evidence="1" id="KW-1133">Transmembrane helix</keyword>
<keyword evidence="4" id="KW-1185">Reference proteome</keyword>
<evidence type="ECO:0000256" key="1">
    <source>
        <dbReference type="SAM" id="Phobius"/>
    </source>
</evidence>
<dbReference type="Pfam" id="PF13895">
    <property type="entry name" value="Ig_2"/>
    <property type="match status" value="1"/>
</dbReference>
<accession>A0A3Q3EXE2</accession>
<organism evidence="3 4">
    <name type="scientific">Labrus bergylta</name>
    <name type="common">ballan wrasse</name>
    <dbReference type="NCBI Taxonomy" id="56723"/>
    <lineage>
        <taxon>Eukaryota</taxon>
        <taxon>Metazoa</taxon>
        <taxon>Chordata</taxon>
        <taxon>Craniata</taxon>
        <taxon>Vertebrata</taxon>
        <taxon>Euteleostomi</taxon>
        <taxon>Actinopterygii</taxon>
        <taxon>Neopterygii</taxon>
        <taxon>Teleostei</taxon>
        <taxon>Neoteleostei</taxon>
        <taxon>Acanthomorphata</taxon>
        <taxon>Eupercaria</taxon>
        <taxon>Labriformes</taxon>
        <taxon>Labridae</taxon>
        <taxon>Labrus</taxon>
    </lineage>
</organism>
<dbReference type="InterPro" id="IPR007110">
    <property type="entry name" value="Ig-like_dom"/>
</dbReference>
<dbReference type="AlphaFoldDB" id="A0A3Q3EXE2"/>
<dbReference type="InterPro" id="IPR036179">
    <property type="entry name" value="Ig-like_dom_sf"/>
</dbReference>
<name>A0A3Q3EXE2_9LABR</name>
<dbReference type="InterPro" id="IPR013783">
    <property type="entry name" value="Ig-like_fold"/>
</dbReference>
<dbReference type="InParanoid" id="A0A3Q3EXE2"/>
<dbReference type="PANTHER" id="PTHR46013:SF4">
    <property type="entry name" value="B-CELL RECEPTOR CD22-RELATED"/>
    <property type="match status" value="1"/>
</dbReference>
<dbReference type="Gene3D" id="2.60.40.10">
    <property type="entry name" value="Immunoglobulins"/>
    <property type="match status" value="1"/>
</dbReference>
<keyword evidence="1" id="KW-0812">Transmembrane</keyword>
<dbReference type="InterPro" id="IPR003599">
    <property type="entry name" value="Ig_sub"/>
</dbReference>
<evidence type="ECO:0000313" key="4">
    <source>
        <dbReference type="Proteomes" id="UP000261660"/>
    </source>
</evidence>
<protein>
    <recommendedName>
        <fullName evidence="2">Ig-like domain-containing protein</fullName>
    </recommendedName>
</protein>
<keyword evidence="1" id="KW-0472">Membrane</keyword>
<dbReference type="Proteomes" id="UP000261660">
    <property type="component" value="Unplaced"/>
</dbReference>
<sequence>MVAAVSWKTGWTVMEGQKMILTCNPQCNAHRNSNPGYIWYKNKKRLKDSGANVDLLSFESIRNEDSGSYVCAMIGQEDLPSTAVNISVRRKQSDPVLSTRTPTKDSVPILTHTTENTEQTFNISQQPQNRGLFKISMILLSSVCVGLITGLTVTVLVYKVKQKKKMRRCADSANKPPAPNNDVYMALHIGHKKPQNKSLKKKK</sequence>
<dbReference type="PANTHER" id="PTHR46013">
    <property type="entry name" value="VASCULAR CELL ADHESION MOLECULE 1"/>
    <property type="match status" value="1"/>
</dbReference>
<proteinExistence type="predicted"/>
<dbReference type="SUPFAM" id="SSF48726">
    <property type="entry name" value="Immunoglobulin"/>
    <property type="match status" value="1"/>
</dbReference>
<reference evidence="3" key="1">
    <citation type="submission" date="2025-08" db="UniProtKB">
        <authorList>
            <consortium name="Ensembl"/>
        </authorList>
    </citation>
    <scope>IDENTIFICATION</scope>
</reference>
<dbReference type="SMART" id="SM00409">
    <property type="entry name" value="IG"/>
    <property type="match status" value="1"/>
</dbReference>
<feature type="domain" description="Ig-like" evidence="2">
    <location>
        <begin position="1"/>
        <end position="87"/>
    </location>
</feature>